<evidence type="ECO:0000313" key="2">
    <source>
        <dbReference type="Proteomes" id="UP000543224"/>
    </source>
</evidence>
<sequence>MKIYLDNCIYNRLLKPSLIILS</sequence>
<reference evidence="1 2" key="1">
    <citation type="journal article" date="2020" name="Front. Microbiol.">
        <title>Single-cell genomics of novel Actinobacteria with the Wood-Ljungdahl pathway discovered in a serpentinizing system.</title>
        <authorList>
            <person name="Merino N."/>
            <person name="Kawai M."/>
            <person name="Boyd E.S."/>
            <person name="Colman D.R."/>
            <person name="McGlynn S.E."/>
            <person name="Nealson K.H."/>
            <person name="Kurokawa K."/>
            <person name="Hongoh Y."/>
        </authorList>
    </citation>
    <scope>NUCLEOTIDE SEQUENCE [LARGE SCALE GENOMIC DNA]</scope>
    <source>
        <strain evidence="1 2">S25</strain>
    </source>
</reference>
<accession>A0A6V8P3B3</accession>
<dbReference type="EMBL" id="BLRX01000527">
    <property type="protein sequence ID" value="GFP26330.1"/>
    <property type="molecule type" value="Genomic_DNA"/>
</dbReference>
<gene>
    <name evidence="1" type="ORF">HKBW3S25_01821</name>
</gene>
<dbReference type="Proteomes" id="UP000543224">
    <property type="component" value="Unassembled WGS sequence"/>
</dbReference>
<feature type="non-terminal residue" evidence="1">
    <location>
        <position position="22"/>
    </location>
</feature>
<evidence type="ECO:0000313" key="1">
    <source>
        <dbReference type="EMBL" id="GFP26330.1"/>
    </source>
</evidence>
<name>A0A6V8P3B3_9ACTN</name>
<protein>
    <submittedName>
        <fullName evidence="1">Uncharacterized protein</fullName>
    </submittedName>
</protein>
<proteinExistence type="predicted"/>
<dbReference type="AlphaFoldDB" id="A0A6V8P3B3"/>
<organism evidence="1 2">
    <name type="scientific">Candidatus Hakubella thermalkaliphila</name>
    <dbReference type="NCBI Taxonomy" id="2754717"/>
    <lineage>
        <taxon>Bacteria</taxon>
        <taxon>Bacillati</taxon>
        <taxon>Actinomycetota</taxon>
        <taxon>Actinomycetota incertae sedis</taxon>
        <taxon>Candidatus Hakubellales</taxon>
        <taxon>Candidatus Hakubellaceae</taxon>
        <taxon>Candidatus Hakubella</taxon>
    </lineage>
</organism>
<comment type="caution">
    <text evidence="1">The sequence shown here is derived from an EMBL/GenBank/DDBJ whole genome shotgun (WGS) entry which is preliminary data.</text>
</comment>